<sequence length="79" mass="8996">MILYRLTISINVFIIITFQTMVLSQPTFTRLLLGQAKDLRSVAPGAELSRQRAKHCRQDRLRGSLPNSHSGQQCRDWGV</sequence>
<keyword evidence="2" id="KW-0812">Transmembrane</keyword>
<evidence type="ECO:0000313" key="4">
    <source>
        <dbReference type="Proteomes" id="UP000785679"/>
    </source>
</evidence>
<evidence type="ECO:0000313" key="3">
    <source>
        <dbReference type="EMBL" id="TNV87889.1"/>
    </source>
</evidence>
<dbReference type="EMBL" id="RRYP01000163">
    <property type="protein sequence ID" value="TNV87889.1"/>
    <property type="molecule type" value="Genomic_DNA"/>
</dbReference>
<keyword evidence="4" id="KW-1185">Reference proteome</keyword>
<organism evidence="3 4">
    <name type="scientific">Halteria grandinella</name>
    <dbReference type="NCBI Taxonomy" id="5974"/>
    <lineage>
        <taxon>Eukaryota</taxon>
        <taxon>Sar</taxon>
        <taxon>Alveolata</taxon>
        <taxon>Ciliophora</taxon>
        <taxon>Intramacronucleata</taxon>
        <taxon>Spirotrichea</taxon>
        <taxon>Stichotrichia</taxon>
        <taxon>Sporadotrichida</taxon>
        <taxon>Halteriidae</taxon>
        <taxon>Halteria</taxon>
    </lineage>
</organism>
<feature type="region of interest" description="Disordered" evidence="1">
    <location>
        <begin position="59"/>
        <end position="79"/>
    </location>
</feature>
<evidence type="ECO:0000256" key="1">
    <source>
        <dbReference type="SAM" id="MobiDB-lite"/>
    </source>
</evidence>
<keyword evidence="2" id="KW-0472">Membrane</keyword>
<dbReference type="AlphaFoldDB" id="A0A8J8TA42"/>
<protein>
    <submittedName>
        <fullName evidence="3">Uncharacterized protein</fullName>
    </submittedName>
</protein>
<gene>
    <name evidence="3" type="ORF">FGO68_gene911</name>
</gene>
<comment type="caution">
    <text evidence="3">The sequence shown here is derived from an EMBL/GenBank/DDBJ whole genome shotgun (WGS) entry which is preliminary data.</text>
</comment>
<keyword evidence="2" id="KW-1133">Transmembrane helix</keyword>
<feature type="transmembrane region" description="Helical" evidence="2">
    <location>
        <begin position="6"/>
        <end position="23"/>
    </location>
</feature>
<proteinExistence type="predicted"/>
<evidence type="ECO:0000256" key="2">
    <source>
        <dbReference type="SAM" id="Phobius"/>
    </source>
</evidence>
<name>A0A8J8TA42_HALGN</name>
<reference evidence="3" key="1">
    <citation type="submission" date="2019-06" db="EMBL/GenBank/DDBJ databases">
        <authorList>
            <person name="Zheng W."/>
        </authorList>
    </citation>
    <scope>NUCLEOTIDE SEQUENCE</scope>
    <source>
        <strain evidence="3">QDHG01</strain>
    </source>
</reference>
<dbReference type="Proteomes" id="UP000785679">
    <property type="component" value="Unassembled WGS sequence"/>
</dbReference>
<accession>A0A8J8TA42</accession>